<evidence type="ECO:0000313" key="2">
    <source>
        <dbReference type="Proteomes" id="UP000284548"/>
    </source>
</evidence>
<evidence type="ECO:0000313" key="1">
    <source>
        <dbReference type="EMBL" id="RHH84135.1"/>
    </source>
</evidence>
<dbReference type="Proteomes" id="UP000284548">
    <property type="component" value="Unassembled WGS sequence"/>
</dbReference>
<organism evidence="1 2">
    <name type="scientific">Segatella copri</name>
    <dbReference type="NCBI Taxonomy" id="165179"/>
    <lineage>
        <taxon>Bacteria</taxon>
        <taxon>Pseudomonadati</taxon>
        <taxon>Bacteroidota</taxon>
        <taxon>Bacteroidia</taxon>
        <taxon>Bacteroidales</taxon>
        <taxon>Prevotellaceae</taxon>
        <taxon>Segatella</taxon>
    </lineage>
</organism>
<gene>
    <name evidence="1" type="ORF">DW192_03430</name>
</gene>
<proteinExistence type="predicted"/>
<dbReference type="RefSeq" id="WP_118253844.1">
    <property type="nucleotide sequence ID" value="NZ_QRKB01000005.1"/>
</dbReference>
<comment type="caution">
    <text evidence="1">The sequence shown here is derived from an EMBL/GenBank/DDBJ whole genome shotgun (WGS) entry which is preliminary data.</text>
</comment>
<dbReference type="AlphaFoldDB" id="A0A3R6EFP1"/>
<sequence length="69" mass="7709">MRANKYLYNVSLDDNVHSVIFNGFNKENLILEEKALASMVKLINNPDAYASSHPKILQRPVGGINLAHT</sequence>
<name>A0A3R6EFP1_9BACT</name>
<dbReference type="EMBL" id="QRKB01000005">
    <property type="protein sequence ID" value="RHH84135.1"/>
    <property type="molecule type" value="Genomic_DNA"/>
</dbReference>
<accession>A0A3R6EFP1</accession>
<reference evidence="1 2" key="1">
    <citation type="submission" date="2018-08" db="EMBL/GenBank/DDBJ databases">
        <title>A genome reference for cultivated species of the human gut microbiota.</title>
        <authorList>
            <person name="Zou Y."/>
            <person name="Xue W."/>
            <person name="Luo G."/>
        </authorList>
    </citation>
    <scope>NUCLEOTIDE SEQUENCE [LARGE SCALE GENOMIC DNA]</scope>
    <source>
        <strain evidence="1 2">AM16-54</strain>
    </source>
</reference>
<protein>
    <submittedName>
        <fullName evidence="1">Uncharacterized protein</fullName>
    </submittedName>
</protein>